<dbReference type="SUPFAM" id="SSF57701">
    <property type="entry name" value="Zn2/Cys6 DNA-binding domain"/>
    <property type="match status" value="1"/>
</dbReference>
<dbReference type="GO" id="GO:0003677">
    <property type="term" value="F:DNA binding"/>
    <property type="evidence" value="ECO:0007669"/>
    <property type="project" value="InterPro"/>
</dbReference>
<evidence type="ECO:0000256" key="2">
    <source>
        <dbReference type="ARBA" id="ARBA00023242"/>
    </source>
</evidence>
<feature type="compositionally biased region" description="Polar residues" evidence="3">
    <location>
        <begin position="671"/>
        <end position="682"/>
    </location>
</feature>
<evidence type="ECO:0000256" key="3">
    <source>
        <dbReference type="SAM" id="MobiDB-lite"/>
    </source>
</evidence>
<comment type="caution">
    <text evidence="5">The sequence shown here is derived from an EMBL/GenBank/DDBJ whole genome shotgun (WGS) entry which is preliminary data.</text>
</comment>
<keyword evidence="6" id="KW-1185">Reference proteome</keyword>
<proteinExistence type="predicted"/>
<dbReference type="InterPro" id="IPR007219">
    <property type="entry name" value="XnlR_reg_dom"/>
</dbReference>
<keyword evidence="1" id="KW-0479">Metal-binding</keyword>
<dbReference type="Pfam" id="PF04082">
    <property type="entry name" value="Fungal_trans"/>
    <property type="match status" value="1"/>
</dbReference>
<dbReference type="GO" id="GO:0006351">
    <property type="term" value="P:DNA-templated transcription"/>
    <property type="evidence" value="ECO:0007669"/>
    <property type="project" value="InterPro"/>
</dbReference>
<feature type="compositionally biased region" description="Polar residues" evidence="3">
    <location>
        <begin position="940"/>
        <end position="949"/>
    </location>
</feature>
<reference evidence="5" key="1">
    <citation type="submission" date="2022-07" db="EMBL/GenBank/DDBJ databases">
        <title>Genome Sequence of Leucocoprinus birnbaumii.</title>
        <authorList>
            <person name="Buettner E."/>
        </authorList>
    </citation>
    <scope>NUCLEOTIDE SEQUENCE</scope>
    <source>
        <strain evidence="5">VT141</strain>
    </source>
</reference>
<dbReference type="CDD" id="cd00067">
    <property type="entry name" value="GAL4"/>
    <property type="match status" value="1"/>
</dbReference>
<feature type="region of interest" description="Disordered" evidence="3">
    <location>
        <begin position="760"/>
        <end position="804"/>
    </location>
</feature>
<dbReference type="EMBL" id="JANIEX010000426">
    <property type="protein sequence ID" value="KAJ3567254.1"/>
    <property type="molecule type" value="Genomic_DNA"/>
</dbReference>
<feature type="region of interest" description="Disordered" evidence="3">
    <location>
        <begin position="654"/>
        <end position="736"/>
    </location>
</feature>
<evidence type="ECO:0000259" key="4">
    <source>
        <dbReference type="PROSITE" id="PS50048"/>
    </source>
</evidence>
<name>A0AAD5VR30_9AGAR</name>
<dbReference type="SMART" id="SM00066">
    <property type="entry name" value="GAL4"/>
    <property type="match status" value="1"/>
</dbReference>
<sequence length="966" mass="106356">MSSNEDDYNDHEGGLSSGMKKRRIQRACDICRRKKIRCNGVQMPGNRCSNCITYNFECTYVETARYVEGLENRLEKLEKLLRRLCPDEKLLRELDIAIDKEDFPLDQPPMDPSPLVSSTAKKEQNDNARSVVDIATSVLRRYGTASHEADEQFDDDAHLIIAENLKQLSLEPREYRFFGKSSGAMLIQTAIELKNEYAGKAPPPKPGILGLKRNEFWTSSPWEDALRASSSPVQYSFPDADLLSSLVDLYFENINLLLPLLHRPTFERSIKDGLHLRDERFGANVLLVCANGSRFCDDPRVLLDGQKSRHSSGWKWFDQVQMVKKSFLNPPQLYDLQFYSLSVLFLQGSSAPQACWAMVGVGIRLAQDVGAHRKRKATDSPLTVEDELWKRAFWVLASIDRHVSAALGRPCAIHDEDFDVDLPVDCDDEYWEHPDPEKRWKQPPGKPSRVSFFLCFLKLNQVLAFSLRTIYSINKSKILLGFVGDQWEQHIVAELDSALNHFVDSVPDHLRWDPNREDKRFFNQSVVLWSTYYHIQILIHRPFIPSPSKPSPLSFPSLAICTNAARSCIHVVDVQYRRMPLTSPQVQMAVFTAGIVLLLSIWGGKKSGLSTDQSKEMADVHKCMAVLKGNEVRWHSAGRLWDILYELASVGDLPLPAGSPPSNKRERGSDSPISSAASELTSTPPPLSDGSRSLAGSKRVNKQHRIPVLHQPPTVPSQDVPESLMLDPSGSGLSPQQSQELYTLPLYSDELGRIPLHSGVKFSPRAQAPPASGSSHHHSHSHPLGSQLHEHIPNHQPGDPGGLWYSFQQAQMRGLHGFGMGSEGNTLMNPVPVSADADLGGGGLGGSTSTAMSSSGGAGGGEGSQAEADYIFNQLAMGYPAAPYATDMPPGSLSHMLNGMGMGMIGGAGGAGQGMRGNDMMQPRYGLGGGSSNLGEGVDQGSQRQNSGYLDSESMAMWSGGPTGFD</sequence>
<feature type="region of interest" description="Disordered" evidence="3">
    <location>
        <begin position="920"/>
        <end position="966"/>
    </location>
</feature>
<gene>
    <name evidence="5" type="ORF">NP233_g6486</name>
</gene>
<protein>
    <recommendedName>
        <fullName evidence="4">Zn(2)-C6 fungal-type domain-containing protein</fullName>
    </recommendedName>
</protein>
<feature type="region of interest" description="Disordered" evidence="3">
    <location>
        <begin position="102"/>
        <end position="127"/>
    </location>
</feature>
<dbReference type="PANTHER" id="PTHR46910">
    <property type="entry name" value="TRANSCRIPTION FACTOR PDR1"/>
    <property type="match status" value="1"/>
</dbReference>
<organism evidence="5 6">
    <name type="scientific">Leucocoprinus birnbaumii</name>
    <dbReference type="NCBI Taxonomy" id="56174"/>
    <lineage>
        <taxon>Eukaryota</taxon>
        <taxon>Fungi</taxon>
        <taxon>Dikarya</taxon>
        <taxon>Basidiomycota</taxon>
        <taxon>Agaricomycotina</taxon>
        <taxon>Agaricomycetes</taxon>
        <taxon>Agaricomycetidae</taxon>
        <taxon>Agaricales</taxon>
        <taxon>Agaricineae</taxon>
        <taxon>Agaricaceae</taxon>
        <taxon>Leucocoprinus</taxon>
    </lineage>
</organism>
<dbReference type="PROSITE" id="PS50048">
    <property type="entry name" value="ZN2_CY6_FUNGAL_2"/>
    <property type="match status" value="1"/>
</dbReference>
<dbReference type="Gene3D" id="4.10.240.10">
    <property type="entry name" value="Zn(2)-C6 fungal-type DNA-binding domain"/>
    <property type="match status" value="1"/>
</dbReference>
<feature type="domain" description="Zn(2)-C6 fungal-type" evidence="4">
    <location>
        <begin position="27"/>
        <end position="60"/>
    </location>
</feature>
<evidence type="ECO:0000256" key="1">
    <source>
        <dbReference type="ARBA" id="ARBA00022723"/>
    </source>
</evidence>
<dbReference type="GO" id="GO:0000981">
    <property type="term" value="F:DNA-binding transcription factor activity, RNA polymerase II-specific"/>
    <property type="evidence" value="ECO:0007669"/>
    <property type="project" value="InterPro"/>
</dbReference>
<dbReference type="InterPro" id="IPR050987">
    <property type="entry name" value="AtrR-like"/>
</dbReference>
<dbReference type="SMART" id="SM00906">
    <property type="entry name" value="Fungal_trans"/>
    <property type="match status" value="1"/>
</dbReference>
<dbReference type="GO" id="GO:0008270">
    <property type="term" value="F:zinc ion binding"/>
    <property type="evidence" value="ECO:0007669"/>
    <property type="project" value="InterPro"/>
</dbReference>
<dbReference type="PROSITE" id="PS00463">
    <property type="entry name" value="ZN2_CY6_FUNGAL_1"/>
    <property type="match status" value="1"/>
</dbReference>
<dbReference type="AlphaFoldDB" id="A0AAD5VR30"/>
<evidence type="ECO:0000313" key="5">
    <source>
        <dbReference type="EMBL" id="KAJ3567254.1"/>
    </source>
</evidence>
<dbReference type="InterPro" id="IPR036864">
    <property type="entry name" value="Zn2-C6_fun-type_DNA-bd_sf"/>
</dbReference>
<accession>A0AAD5VR30</accession>
<evidence type="ECO:0000313" key="6">
    <source>
        <dbReference type="Proteomes" id="UP001213000"/>
    </source>
</evidence>
<dbReference type="PANTHER" id="PTHR46910:SF38">
    <property type="entry name" value="ZN(2)-C6 FUNGAL-TYPE DOMAIN-CONTAINING PROTEIN"/>
    <property type="match status" value="1"/>
</dbReference>
<dbReference type="InterPro" id="IPR001138">
    <property type="entry name" value="Zn2Cys6_DnaBD"/>
</dbReference>
<keyword evidence="2" id="KW-0539">Nucleus</keyword>
<feature type="region of interest" description="Disordered" evidence="3">
    <location>
        <begin position="840"/>
        <end position="863"/>
    </location>
</feature>
<dbReference type="CDD" id="cd12148">
    <property type="entry name" value="fungal_TF_MHR"/>
    <property type="match status" value="1"/>
</dbReference>
<dbReference type="Proteomes" id="UP001213000">
    <property type="component" value="Unassembled WGS sequence"/>
</dbReference>
<dbReference type="Pfam" id="PF00172">
    <property type="entry name" value="Zn_clus"/>
    <property type="match status" value="1"/>
</dbReference>